<sequence>MCNRFDPGRIPPCVETNYNLQIFMWNMFFTVWTKIYHKCKLILNNQSQFGTFYSQKYHPQLQVMFEKLWFVRGPTDKFDPQKSYSKSILGHTDNLILHRKYGFV</sequence>
<gene>
    <name evidence="1" type="ORF">QVD17_01667</name>
</gene>
<organism evidence="1 2">
    <name type="scientific">Tagetes erecta</name>
    <name type="common">African marigold</name>
    <dbReference type="NCBI Taxonomy" id="13708"/>
    <lineage>
        <taxon>Eukaryota</taxon>
        <taxon>Viridiplantae</taxon>
        <taxon>Streptophyta</taxon>
        <taxon>Embryophyta</taxon>
        <taxon>Tracheophyta</taxon>
        <taxon>Spermatophyta</taxon>
        <taxon>Magnoliopsida</taxon>
        <taxon>eudicotyledons</taxon>
        <taxon>Gunneridae</taxon>
        <taxon>Pentapetalae</taxon>
        <taxon>asterids</taxon>
        <taxon>campanulids</taxon>
        <taxon>Asterales</taxon>
        <taxon>Asteraceae</taxon>
        <taxon>Asteroideae</taxon>
        <taxon>Heliantheae alliance</taxon>
        <taxon>Tageteae</taxon>
        <taxon>Tagetes</taxon>
    </lineage>
</organism>
<evidence type="ECO:0000313" key="1">
    <source>
        <dbReference type="EMBL" id="KAK1435895.1"/>
    </source>
</evidence>
<dbReference type="EMBL" id="JAUHHV010000001">
    <property type="protein sequence ID" value="KAK1435895.1"/>
    <property type="molecule type" value="Genomic_DNA"/>
</dbReference>
<evidence type="ECO:0000313" key="2">
    <source>
        <dbReference type="Proteomes" id="UP001229421"/>
    </source>
</evidence>
<comment type="caution">
    <text evidence="1">The sequence shown here is derived from an EMBL/GenBank/DDBJ whole genome shotgun (WGS) entry which is preliminary data.</text>
</comment>
<name>A0AAD8LE23_TARER</name>
<proteinExistence type="predicted"/>
<keyword evidence="2" id="KW-1185">Reference proteome</keyword>
<dbReference type="Proteomes" id="UP001229421">
    <property type="component" value="Unassembled WGS sequence"/>
</dbReference>
<dbReference type="AlphaFoldDB" id="A0AAD8LE23"/>
<reference evidence="1" key="1">
    <citation type="journal article" date="2023" name="bioRxiv">
        <title>Improved chromosome-level genome assembly for marigold (Tagetes erecta).</title>
        <authorList>
            <person name="Jiang F."/>
            <person name="Yuan L."/>
            <person name="Wang S."/>
            <person name="Wang H."/>
            <person name="Xu D."/>
            <person name="Wang A."/>
            <person name="Fan W."/>
        </authorList>
    </citation>
    <scope>NUCLEOTIDE SEQUENCE</scope>
    <source>
        <strain evidence="1">WSJ</strain>
        <tissue evidence="1">Leaf</tissue>
    </source>
</reference>
<protein>
    <submittedName>
        <fullName evidence="1">Uncharacterized protein</fullName>
    </submittedName>
</protein>
<accession>A0AAD8LE23</accession>